<organism evidence="4 5">
    <name type="scientific">Tanacetum coccineum</name>
    <dbReference type="NCBI Taxonomy" id="301880"/>
    <lineage>
        <taxon>Eukaryota</taxon>
        <taxon>Viridiplantae</taxon>
        <taxon>Streptophyta</taxon>
        <taxon>Embryophyta</taxon>
        <taxon>Tracheophyta</taxon>
        <taxon>Spermatophyta</taxon>
        <taxon>Magnoliopsida</taxon>
        <taxon>eudicotyledons</taxon>
        <taxon>Gunneridae</taxon>
        <taxon>Pentapetalae</taxon>
        <taxon>asterids</taxon>
        <taxon>campanulids</taxon>
        <taxon>Asterales</taxon>
        <taxon>Asteraceae</taxon>
        <taxon>Asteroideae</taxon>
        <taxon>Anthemideae</taxon>
        <taxon>Anthemidinae</taxon>
        <taxon>Tanacetum</taxon>
    </lineage>
</organism>
<dbReference type="SUPFAM" id="SSF52540">
    <property type="entry name" value="P-loop containing nucleoside triphosphate hydrolases"/>
    <property type="match status" value="1"/>
</dbReference>
<dbReference type="EMBL" id="BQNB010016588">
    <property type="protein sequence ID" value="GJT53451.1"/>
    <property type="molecule type" value="Genomic_DNA"/>
</dbReference>
<feature type="domain" description="Helicase C-terminal" evidence="3">
    <location>
        <begin position="2"/>
        <end position="144"/>
    </location>
</feature>
<name>A0ABQ5ER30_9ASTR</name>
<keyword evidence="5" id="KW-1185">Reference proteome</keyword>
<evidence type="ECO:0000259" key="3">
    <source>
        <dbReference type="PROSITE" id="PS51194"/>
    </source>
</evidence>
<proteinExistence type="predicted"/>
<dbReference type="Pfam" id="PF00271">
    <property type="entry name" value="Helicase_C"/>
    <property type="match status" value="1"/>
</dbReference>
<protein>
    <submittedName>
        <fullName evidence="4">Retrovirus-related pol polyprotein from transposon TNT 1-94</fullName>
    </submittedName>
</protein>
<reference evidence="4" key="2">
    <citation type="submission" date="2022-01" db="EMBL/GenBank/DDBJ databases">
        <authorList>
            <person name="Yamashiro T."/>
            <person name="Shiraishi A."/>
            <person name="Satake H."/>
            <person name="Nakayama K."/>
        </authorList>
    </citation>
    <scope>NUCLEOTIDE SEQUENCE</scope>
</reference>
<feature type="compositionally biased region" description="Basic and acidic residues" evidence="2">
    <location>
        <begin position="183"/>
        <end position="192"/>
    </location>
</feature>
<accession>A0ABQ5ER30</accession>
<dbReference type="SMART" id="SM00490">
    <property type="entry name" value="HELICc"/>
    <property type="match status" value="1"/>
</dbReference>
<evidence type="ECO:0000313" key="4">
    <source>
        <dbReference type="EMBL" id="GJT53451.1"/>
    </source>
</evidence>
<gene>
    <name evidence="4" type="ORF">Tco_0988505</name>
</gene>
<dbReference type="PANTHER" id="PTHR47958">
    <property type="entry name" value="ATP-DEPENDENT RNA HELICASE DBP3"/>
    <property type="match status" value="1"/>
</dbReference>
<dbReference type="InterPro" id="IPR001650">
    <property type="entry name" value="Helicase_C-like"/>
</dbReference>
<feature type="region of interest" description="Disordered" evidence="2">
    <location>
        <begin position="175"/>
        <end position="257"/>
    </location>
</feature>
<sequence length="288" mass="32041">MRIDPKMKRPKETTYQVVLDALALTTCYEAFLITAEVPVIYMHQFWDTVYTHGSSYRFKIDNKKFATDVASRGLDIPCVAYVMYFDLPRDIDSYVHRIGRTGRAGKSRIATAFFNDKNSSIAKDYGAASGGDGNNTSYRTSDYGAPGGYGHSCVVYNLVNIKSLRIKRSAIISPDKSKKKAPAKADTRKSAGIDEGTGTIPGVPDVPDVDSESEADDDKGNDDVNDDDEQKDKDEEKVAINVSNSDDDDEKVDEEEEDYELLYRDVNVNLHGDVNMTKAEESRDQPKD</sequence>
<feature type="compositionally biased region" description="Acidic residues" evidence="2">
    <location>
        <begin position="207"/>
        <end position="229"/>
    </location>
</feature>
<reference evidence="4" key="1">
    <citation type="journal article" date="2022" name="Int. J. Mol. Sci.">
        <title>Draft Genome of Tanacetum Coccineum: Genomic Comparison of Closely Related Tanacetum-Family Plants.</title>
        <authorList>
            <person name="Yamashiro T."/>
            <person name="Shiraishi A."/>
            <person name="Nakayama K."/>
            <person name="Satake H."/>
        </authorList>
    </citation>
    <scope>NUCLEOTIDE SEQUENCE</scope>
</reference>
<dbReference type="PROSITE" id="PS51194">
    <property type="entry name" value="HELICASE_CTER"/>
    <property type="match status" value="1"/>
</dbReference>
<dbReference type="Proteomes" id="UP001151760">
    <property type="component" value="Unassembled WGS sequence"/>
</dbReference>
<evidence type="ECO:0000256" key="2">
    <source>
        <dbReference type="SAM" id="MobiDB-lite"/>
    </source>
</evidence>
<dbReference type="InterPro" id="IPR027417">
    <property type="entry name" value="P-loop_NTPase"/>
</dbReference>
<keyword evidence="1" id="KW-0694">RNA-binding</keyword>
<dbReference type="Gene3D" id="3.40.50.300">
    <property type="entry name" value="P-loop containing nucleotide triphosphate hydrolases"/>
    <property type="match status" value="1"/>
</dbReference>
<feature type="compositionally biased region" description="Acidic residues" evidence="2">
    <location>
        <begin position="245"/>
        <end position="257"/>
    </location>
</feature>
<comment type="caution">
    <text evidence="4">The sequence shown here is derived from an EMBL/GenBank/DDBJ whole genome shotgun (WGS) entry which is preliminary data.</text>
</comment>
<evidence type="ECO:0000313" key="5">
    <source>
        <dbReference type="Proteomes" id="UP001151760"/>
    </source>
</evidence>
<evidence type="ECO:0000256" key="1">
    <source>
        <dbReference type="ARBA" id="ARBA00022884"/>
    </source>
</evidence>